<dbReference type="AlphaFoldDB" id="A0AAV5U3X1"/>
<keyword evidence="2" id="KW-1185">Reference proteome</keyword>
<proteinExistence type="predicted"/>
<reference evidence="1" key="1">
    <citation type="submission" date="2023-10" db="EMBL/GenBank/DDBJ databases">
        <title>Genome assembly of Pristionchus species.</title>
        <authorList>
            <person name="Yoshida K."/>
            <person name="Sommer R.J."/>
        </authorList>
    </citation>
    <scope>NUCLEOTIDE SEQUENCE</scope>
    <source>
        <strain evidence="1">RS0144</strain>
    </source>
</reference>
<evidence type="ECO:0008006" key="3">
    <source>
        <dbReference type="Google" id="ProtNLM"/>
    </source>
</evidence>
<evidence type="ECO:0000313" key="1">
    <source>
        <dbReference type="EMBL" id="GMT01062.1"/>
    </source>
</evidence>
<evidence type="ECO:0000313" key="2">
    <source>
        <dbReference type="Proteomes" id="UP001432027"/>
    </source>
</evidence>
<dbReference type="EMBL" id="BTSX01000005">
    <property type="protein sequence ID" value="GMT01062.1"/>
    <property type="molecule type" value="Genomic_DNA"/>
</dbReference>
<gene>
    <name evidence="1" type="ORF">PENTCL1PPCAC_23236</name>
</gene>
<dbReference type="Proteomes" id="UP001432027">
    <property type="component" value="Unassembled WGS sequence"/>
</dbReference>
<protein>
    <recommendedName>
        <fullName evidence="3">G protein-coupled receptor</fullName>
    </recommendedName>
</protein>
<name>A0AAV5U3X1_9BILA</name>
<organism evidence="1 2">
    <name type="scientific">Pristionchus entomophagus</name>
    <dbReference type="NCBI Taxonomy" id="358040"/>
    <lineage>
        <taxon>Eukaryota</taxon>
        <taxon>Metazoa</taxon>
        <taxon>Ecdysozoa</taxon>
        <taxon>Nematoda</taxon>
        <taxon>Chromadorea</taxon>
        <taxon>Rhabditida</taxon>
        <taxon>Rhabditina</taxon>
        <taxon>Diplogasteromorpha</taxon>
        <taxon>Diplogasteroidea</taxon>
        <taxon>Neodiplogasteridae</taxon>
        <taxon>Pristionchus</taxon>
    </lineage>
</organism>
<comment type="caution">
    <text evidence="1">The sequence shown here is derived from an EMBL/GenBank/DDBJ whole genome shotgun (WGS) entry which is preliminary data.</text>
</comment>
<accession>A0AAV5U3X1</accession>
<sequence>MRSFVFSEKFSYSSEFLRSLIVSFVSSLMRESWRVNSLYLLARTKSLLVSHSIAFNAFSALSITRSIPNLSASLSTPSILFSIILCNHFTIESTNKYRLQFNIKLAIKTISDRVDHCQ</sequence>